<evidence type="ECO:0000256" key="10">
    <source>
        <dbReference type="SAM" id="Phobius"/>
    </source>
</evidence>
<evidence type="ECO:0000313" key="11">
    <source>
        <dbReference type="EMBL" id="GIE05425.1"/>
    </source>
</evidence>
<feature type="transmembrane region" description="Helical" evidence="10">
    <location>
        <begin position="115"/>
        <end position="133"/>
    </location>
</feature>
<dbReference type="Pfam" id="PF00474">
    <property type="entry name" value="SSF"/>
    <property type="match status" value="2"/>
</dbReference>
<keyword evidence="7 10" id="KW-1133">Transmembrane helix</keyword>
<evidence type="ECO:0000256" key="3">
    <source>
        <dbReference type="ARBA" id="ARBA00022448"/>
    </source>
</evidence>
<reference evidence="11 12" key="1">
    <citation type="submission" date="2021-01" db="EMBL/GenBank/DDBJ databases">
        <title>Whole genome shotgun sequence of Actinoplanes durhamensis NBRC 14914.</title>
        <authorList>
            <person name="Komaki H."/>
            <person name="Tamura T."/>
        </authorList>
    </citation>
    <scope>NUCLEOTIDE SEQUENCE [LARGE SCALE GENOMIC DNA]</scope>
    <source>
        <strain evidence="11 12">NBRC 14914</strain>
    </source>
</reference>
<feature type="transmembrane region" description="Helical" evidence="10">
    <location>
        <begin position="182"/>
        <end position="200"/>
    </location>
</feature>
<evidence type="ECO:0000256" key="2">
    <source>
        <dbReference type="ARBA" id="ARBA00006434"/>
    </source>
</evidence>
<keyword evidence="12" id="KW-1185">Reference proteome</keyword>
<dbReference type="PROSITE" id="PS50283">
    <property type="entry name" value="NA_SOLUT_SYMP_3"/>
    <property type="match status" value="1"/>
</dbReference>
<dbReference type="PANTHER" id="PTHR48086:SF6">
    <property type="entry name" value="CATION_ACETATE SYMPORTER ACTP"/>
    <property type="match status" value="1"/>
</dbReference>
<evidence type="ECO:0000256" key="6">
    <source>
        <dbReference type="ARBA" id="ARBA00022847"/>
    </source>
</evidence>
<comment type="similarity">
    <text evidence="2 9">Belongs to the sodium:solute symporter (SSF) (TC 2.A.21) family.</text>
</comment>
<keyword evidence="4" id="KW-1003">Cell membrane</keyword>
<dbReference type="EMBL" id="BOML01000056">
    <property type="protein sequence ID" value="GIE05425.1"/>
    <property type="molecule type" value="Genomic_DNA"/>
</dbReference>
<comment type="subcellular location">
    <subcellularLocation>
        <location evidence="1">Cell membrane</location>
        <topology evidence="1">Multi-pass membrane protein</topology>
    </subcellularLocation>
</comment>
<dbReference type="InterPro" id="IPR038377">
    <property type="entry name" value="Na/Glc_symporter_sf"/>
</dbReference>
<dbReference type="Gene3D" id="1.20.1730.10">
    <property type="entry name" value="Sodium/glucose cotransporter"/>
    <property type="match status" value="1"/>
</dbReference>
<feature type="transmembrane region" description="Helical" evidence="10">
    <location>
        <begin position="371"/>
        <end position="396"/>
    </location>
</feature>
<feature type="transmembrane region" description="Helical" evidence="10">
    <location>
        <begin position="73"/>
        <end position="95"/>
    </location>
</feature>
<feature type="transmembrane region" description="Helical" evidence="10">
    <location>
        <begin position="434"/>
        <end position="455"/>
    </location>
</feature>
<name>A0ABQ3Z6I5_9ACTN</name>
<feature type="transmembrane region" description="Helical" evidence="10">
    <location>
        <begin position="496"/>
        <end position="517"/>
    </location>
</feature>
<keyword evidence="6" id="KW-0769">Symport</keyword>
<dbReference type="PANTHER" id="PTHR48086">
    <property type="entry name" value="SODIUM/PROLINE SYMPORTER-RELATED"/>
    <property type="match status" value="1"/>
</dbReference>
<keyword evidence="8 10" id="KW-0472">Membrane</keyword>
<evidence type="ECO:0000313" key="12">
    <source>
        <dbReference type="Proteomes" id="UP000637628"/>
    </source>
</evidence>
<feature type="transmembrane region" description="Helical" evidence="10">
    <location>
        <begin position="462"/>
        <end position="484"/>
    </location>
</feature>
<accession>A0ABQ3Z6I5</accession>
<keyword evidence="5 10" id="KW-0812">Transmembrane</keyword>
<feature type="transmembrane region" description="Helical" evidence="10">
    <location>
        <begin position="153"/>
        <end position="170"/>
    </location>
</feature>
<evidence type="ECO:0000256" key="1">
    <source>
        <dbReference type="ARBA" id="ARBA00004651"/>
    </source>
</evidence>
<comment type="caution">
    <text evidence="11">The sequence shown here is derived from an EMBL/GenBank/DDBJ whole genome shotgun (WGS) entry which is preliminary data.</text>
</comment>
<gene>
    <name evidence="11" type="ORF">Adu01nite_67750</name>
</gene>
<organism evidence="11 12">
    <name type="scientific">Paractinoplanes durhamensis</name>
    <dbReference type="NCBI Taxonomy" id="113563"/>
    <lineage>
        <taxon>Bacteria</taxon>
        <taxon>Bacillati</taxon>
        <taxon>Actinomycetota</taxon>
        <taxon>Actinomycetes</taxon>
        <taxon>Micromonosporales</taxon>
        <taxon>Micromonosporaceae</taxon>
        <taxon>Paractinoplanes</taxon>
    </lineage>
</organism>
<keyword evidence="3" id="KW-0813">Transport</keyword>
<feature type="transmembrane region" description="Helical" evidence="10">
    <location>
        <begin position="274"/>
        <end position="298"/>
    </location>
</feature>
<protein>
    <submittedName>
        <fullName evidence="11">Cation acetate symporter</fullName>
    </submittedName>
</protein>
<proteinExistence type="inferred from homology"/>
<evidence type="ECO:0000256" key="4">
    <source>
        <dbReference type="ARBA" id="ARBA00022475"/>
    </source>
</evidence>
<dbReference type="CDD" id="cd11480">
    <property type="entry name" value="SLC5sbd_u4"/>
    <property type="match status" value="1"/>
</dbReference>
<feature type="transmembrane region" description="Helical" evidence="10">
    <location>
        <begin position="6"/>
        <end position="24"/>
    </location>
</feature>
<feature type="transmembrane region" description="Helical" evidence="10">
    <location>
        <begin position="408"/>
        <end position="428"/>
    </location>
</feature>
<feature type="transmembrane region" description="Helical" evidence="10">
    <location>
        <begin position="310"/>
        <end position="330"/>
    </location>
</feature>
<sequence>MNPYLIPGLIVVILVTVGIGVYGLRFARTTSDFLVASRSVSPSWNAAAISGEYLSAASFLGVAGLILRYGVDVLWYPVGFAAGYLALLLFVAAPLRRSGAFTLPDFCEVRLRSRLLRRLATVFVVFIGCLYLVPQLQGAGLTFTTVTGGSYVWGALLVGVVVTANVALGGMRAITFVQAFQYWLKLTALAVPVIFLILQWQSDGRPPITPPAGATFPVATSVVVSEDAVIDGQAVHKGDELHFDAGAAVPAVSTVDATFGPDWLLPGGGDNTLFATYSLILATFLGTMGLPHVLVRFYTNPDGASARRTTLVVLALVGLFYLLPTLYGVLGRVYTPQLLMTGRTDAVVLTLPEAALGGGHLGRLLGALVTAGALAAFLSTSSGLLTSVAGVVFTDVLRAGRTGSVRDFRVATLLAAIVPVVLSLYVSNMDVSRVVGLAFAVAASSFCPLLVLGIWWRGLTDLGAAAGIVVGGGAAVAAVLITVLGPPLSGWPAQLIGQPAAWTVPLAFLVMIIGSLVTSRRVPADVGATMLRLHAPESLRI</sequence>
<dbReference type="Proteomes" id="UP000637628">
    <property type="component" value="Unassembled WGS sequence"/>
</dbReference>
<evidence type="ECO:0000256" key="5">
    <source>
        <dbReference type="ARBA" id="ARBA00022692"/>
    </source>
</evidence>
<feature type="transmembrane region" description="Helical" evidence="10">
    <location>
        <begin position="44"/>
        <end position="67"/>
    </location>
</feature>
<evidence type="ECO:0000256" key="7">
    <source>
        <dbReference type="ARBA" id="ARBA00022989"/>
    </source>
</evidence>
<dbReference type="InterPro" id="IPR001734">
    <property type="entry name" value="Na/solute_symporter"/>
</dbReference>
<dbReference type="InterPro" id="IPR050277">
    <property type="entry name" value="Sodium:Solute_Symporter"/>
</dbReference>
<evidence type="ECO:0000256" key="8">
    <source>
        <dbReference type="ARBA" id="ARBA00023136"/>
    </source>
</evidence>
<evidence type="ECO:0000256" key="9">
    <source>
        <dbReference type="RuleBase" id="RU362091"/>
    </source>
</evidence>
<dbReference type="RefSeq" id="WP_203733125.1">
    <property type="nucleotide sequence ID" value="NZ_BAAATX010000018.1"/>
</dbReference>